<dbReference type="Gene3D" id="3.40.50.12780">
    <property type="entry name" value="N-terminal domain of ligase-like"/>
    <property type="match status" value="1"/>
</dbReference>
<feature type="region of interest" description="Disordered" evidence="1">
    <location>
        <begin position="463"/>
        <end position="484"/>
    </location>
</feature>
<organism evidence="3 4">
    <name type="scientific">Quadrisphaera setariae</name>
    <dbReference type="NCBI Taxonomy" id="2593304"/>
    <lineage>
        <taxon>Bacteria</taxon>
        <taxon>Bacillati</taxon>
        <taxon>Actinomycetota</taxon>
        <taxon>Actinomycetes</taxon>
        <taxon>Kineosporiales</taxon>
        <taxon>Kineosporiaceae</taxon>
        <taxon>Quadrisphaera</taxon>
    </lineage>
</organism>
<dbReference type="Pfam" id="PF00501">
    <property type="entry name" value="AMP-binding"/>
    <property type="match status" value="1"/>
</dbReference>
<protein>
    <submittedName>
        <fullName evidence="3">AMP-binding protein</fullName>
    </submittedName>
</protein>
<dbReference type="PANTHER" id="PTHR43845:SF1">
    <property type="entry name" value="BLR5969 PROTEIN"/>
    <property type="match status" value="1"/>
</dbReference>
<proteinExistence type="predicted"/>
<reference evidence="3 4" key="1">
    <citation type="submission" date="2019-07" db="EMBL/GenBank/DDBJ databases">
        <title>Quadrisphaera sp. strain DD2A genome sequencing and assembly.</title>
        <authorList>
            <person name="Kim I."/>
        </authorList>
    </citation>
    <scope>NUCLEOTIDE SEQUENCE [LARGE SCALE GENOMIC DNA]</scope>
    <source>
        <strain evidence="3 4">DD2A</strain>
    </source>
</reference>
<evidence type="ECO:0000259" key="2">
    <source>
        <dbReference type="Pfam" id="PF00501"/>
    </source>
</evidence>
<dbReference type="AlphaFoldDB" id="A0A5C8Z4P4"/>
<feature type="domain" description="AMP-dependent synthetase/ligase" evidence="2">
    <location>
        <begin position="158"/>
        <end position="353"/>
    </location>
</feature>
<gene>
    <name evidence="3" type="ORF">FMM08_20790</name>
</gene>
<name>A0A5C8Z4P4_9ACTN</name>
<dbReference type="InterPro" id="IPR000873">
    <property type="entry name" value="AMP-dep_synth/lig_dom"/>
</dbReference>
<dbReference type="Proteomes" id="UP000321234">
    <property type="component" value="Unassembled WGS sequence"/>
</dbReference>
<evidence type="ECO:0000313" key="3">
    <source>
        <dbReference type="EMBL" id="TXR52239.1"/>
    </source>
</evidence>
<dbReference type="SUPFAM" id="SSF56801">
    <property type="entry name" value="Acetyl-CoA synthetase-like"/>
    <property type="match status" value="1"/>
</dbReference>
<dbReference type="EMBL" id="VKAC01000016">
    <property type="protein sequence ID" value="TXR52239.1"/>
    <property type="molecule type" value="Genomic_DNA"/>
</dbReference>
<dbReference type="PANTHER" id="PTHR43845">
    <property type="entry name" value="BLR5969 PROTEIN"/>
    <property type="match status" value="1"/>
</dbReference>
<dbReference type="RefSeq" id="WP_147928258.1">
    <property type="nucleotide sequence ID" value="NZ_VKAC01000016.1"/>
</dbReference>
<evidence type="ECO:0000256" key="1">
    <source>
        <dbReference type="SAM" id="MobiDB-lite"/>
    </source>
</evidence>
<sequence length="484" mass="49948">MSDAGLDPVLAEYEPMGAAVLPDEERWPLLVAAGAERLRALREHPAAPRWTHACGDRLDSGDLDALDALAAALAAGSGRDAPPGGAEPAWVGELVARVHATAPRYRRLVREGRAGGPGGRAPDRLADVAPVARADLVADLAGFVPVDVPLARVLEGTSSGSTGAALVVPLHPRALAAEVVLLRHLLEGCGVRWEPSSERAGLVSLLAQPTAFTYASVMSAFGQAAMARLTLHPSAWRRPQDARALLEALDPQVVSTTPWPLAQLCDLADAGADLHPLALVSGAAQLPAGLRRRATEAFGVPVLDLYGLRETGPVAVCADGAGVHVVVPRRVHVEVLDPSGAQVAPGVRGEVVVTVDENPHLPLLRYRTGDTARLVRVGGRPALAGLQGRPAVALLSGSGERVESVTTTQLLQAHGLRGWHLHQDAAGAVVLRTRDGDGDAAAARASLQRLLGLPVALGTLDAAGQGPGSPARRTTCDLPGGAPA</sequence>
<accession>A0A5C8Z4P4</accession>
<dbReference type="OrthoDB" id="580775at2"/>
<keyword evidence="4" id="KW-1185">Reference proteome</keyword>
<comment type="caution">
    <text evidence="3">The sequence shown here is derived from an EMBL/GenBank/DDBJ whole genome shotgun (WGS) entry which is preliminary data.</text>
</comment>
<evidence type="ECO:0000313" key="4">
    <source>
        <dbReference type="Proteomes" id="UP000321234"/>
    </source>
</evidence>
<dbReference type="InterPro" id="IPR042099">
    <property type="entry name" value="ANL_N_sf"/>
</dbReference>